<keyword evidence="3" id="KW-1185">Reference proteome</keyword>
<gene>
    <name evidence="2" type="ORF">CONLIGDRAFT_275548</name>
</gene>
<dbReference type="PANTHER" id="PTHR38116">
    <property type="entry name" value="CHROMOSOME 7, WHOLE GENOME SHOTGUN SEQUENCE"/>
    <property type="match status" value="1"/>
</dbReference>
<evidence type="ECO:0008006" key="4">
    <source>
        <dbReference type="Google" id="ProtNLM"/>
    </source>
</evidence>
<dbReference type="PANTHER" id="PTHR38116:SF5">
    <property type="entry name" value="BZIP DOMAIN-CONTAINING PROTEIN"/>
    <property type="match status" value="1"/>
</dbReference>
<dbReference type="InterPro" id="IPR021833">
    <property type="entry name" value="DUF3425"/>
</dbReference>
<name>A0A1J7JXW0_9PEZI</name>
<evidence type="ECO:0000313" key="2">
    <source>
        <dbReference type="EMBL" id="OIW32650.1"/>
    </source>
</evidence>
<evidence type="ECO:0000256" key="1">
    <source>
        <dbReference type="SAM" id="MobiDB-lite"/>
    </source>
</evidence>
<dbReference type="EMBL" id="KV875095">
    <property type="protein sequence ID" value="OIW32650.1"/>
    <property type="molecule type" value="Genomic_DNA"/>
</dbReference>
<reference evidence="2 3" key="1">
    <citation type="submission" date="2016-10" db="EMBL/GenBank/DDBJ databases">
        <title>Draft genome sequence of Coniochaeta ligniaria NRRL30616, a lignocellulolytic fungus for bioabatement of inhibitors in plant biomass hydrolysates.</title>
        <authorList>
            <consortium name="DOE Joint Genome Institute"/>
            <person name="Jimenez D.J."/>
            <person name="Hector R.E."/>
            <person name="Riley R."/>
            <person name="Sun H."/>
            <person name="Grigoriev I.V."/>
            <person name="Van Elsas J.D."/>
            <person name="Nichols N.N."/>
        </authorList>
    </citation>
    <scope>NUCLEOTIDE SEQUENCE [LARGE SCALE GENOMIC DNA]</scope>
    <source>
        <strain evidence="2 3">NRRL 30616</strain>
    </source>
</reference>
<feature type="compositionally biased region" description="Basic and acidic residues" evidence="1">
    <location>
        <begin position="8"/>
        <end position="31"/>
    </location>
</feature>
<dbReference type="InParanoid" id="A0A1J7JXW0"/>
<feature type="compositionally biased region" description="Polar residues" evidence="1">
    <location>
        <begin position="76"/>
        <end position="91"/>
    </location>
</feature>
<dbReference type="Proteomes" id="UP000182658">
    <property type="component" value="Unassembled WGS sequence"/>
</dbReference>
<dbReference type="CDD" id="cd14688">
    <property type="entry name" value="bZIP_YAP"/>
    <property type="match status" value="1"/>
</dbReference>
<evidence type="ECO:0000313" key="3">
    <source>
        <dbReference type="Proteomes" id="UP000182658"/>
    </source>
</evidence>
<feature type="region of interest" description="Disordered" evidence="1">
    <location>
        <begin position="1"/>
        <end position="44"/>
    </location>
</feature>
<dbReference type="Pfam" id="PF11905">
    <property type="entry name" value="DUF3425"/>
    <property type="match status" value="1"/>
</dbReference>
<dbReference type="AlphaFoldDB" id="A0A1J7JXW0"/>
<dbReference type="OrthoDB" id="5973539at2759"/>
<protein>
    <recommendedName>
        <fullName evidence="4">BZIP domain-containing protein</fullName>
    </recommendedName>
</protein>
<organism evidence="2 3">
    <name type="scientific">Coniochaeta ligniaria NRRL 30616</name>
    <dbReference type="NCBI Taxonomy" id="1408157"/>
    <lineage>
        <taxon>Eukaryota</taxon>
        <taxon>Fungi</taxon>
        <taxon>Dikarya</taxon>
        <taxon>Ascomycota</taxon>
        <taxon>Pezizomycotina</taxon>
        <taxon>Sordariomycetes</taxon>
        <taxon>Sordariomycetidae</taxon>
        <taxon>Coniochaetales</taxon>
        <taxon>Coniochaetaceae</taxon>
        <taxon>Coniochaeta</taxon>
    </lineage>
</organism>
<feature type="region of interest" description="Disordered" evidence="1">
    <location>
        <begin position="71"/>
        <end position="91"/>
    </location>
</feature>
<proteinExistence type="predicted"/>
<sequence>MLSETSDVTERNGRAANEKRKPVRRDPEKRRQQNVQAQRKYREKLRERLDKLEGLAASLVQSRAAAATTAAATRTSQKVPSPDSSITTPAALTPSHEVTASYSSSTPAQPIVRSCLNAPPTPAFISVPWGPQQTTPVSDDASSVSELSIWGSHAYIDPSFLVRDKGRDNIGTYCTTTFDCGCPTPHSHVVSRGPEASSRGEFKVLTFRPGSTGADPYANALRLETMCTMAAISALGTYIGISQEYLCAEESLSPFFRPGAASTDKADTVSTVQKIFKTLKPDLRPSREQITVAHHPFIDILPFPTLRNNLIAQQVMLDEDEFCEDILAGLVCWGGAGVGQRDREASTGFASTGMPWDVRSWEARAWFVKKYWTLLGGEDGELVRQSEWWRGVRGEDSLEVAVCC</sequence>
<accession>A0A1J7JXW0</accession>